<feature type="signal peptide" evidence="1">
    <location>
        <begin position="1"/>
        <end position="19"/>
    </location>
</feature>
<dbReference type="RefSeq" id="WP_166094729.1">
    <property type="nucleotide sequence ID" value="NZ_CP049871.1"/>
</dbReference>
<sequence length="195" mass="20472">MRWIVPLLIVATPAAALYAASNDGMSYVLLTGKNGTSSVQLNGSWNDAERAKAFRSGDGPLLYVRDGGKAYVIRDADILRRVEAIMQPQQALGARQGALGAQQGALGGRQGALGAEQGRIGAMMAGADASRANLLGKQMAALGQKQAALGQQQAALGRQQAELGREQARLADQVKPQVRALVTEAIRRGVAKRVD</sequence>
<keyword evidence="1" id="KW-0732">Signal</keyword>
<evidence type="ECO:0000313" key="2">
    <source>
        <dbReference type="EMBL" id="QIL02698.1"/>
    </source>
</evidence>
<proteinExistence type="predicted"/>
<name>A0A6G7ZP45_9SPHN</name>
<dbReference type="KEGG" id="ssin:G7078_07820"/>
<evidence type="ECO:0000313" key="3">
    <source>
        <dbReference type="Proteomes" id="UP000502502"/>
    </source>
</evidence>
<organism evidence="2 3">
    <name type="scientific">Sphingomonas sinipercae</name>
    <dbReference type="NCBI Taxonomy" id="2714944"/>
    <lineage>
        <taxon>Bacteria</taxon>
        <taxon>Pseudomonadati</taxon>
        <taxon>Pseudomonadota</taxon>
        <taxon>Alphaproteobacteria</taxon>
        <taxon>Sphingomonadales</taxon>
        <taxon>Sphingomonadaceae</taxon>
        <taxon>Sphingomonas</taxon>
    </lineage>
</organism>
<dbReference type="AlphaFoldDB" id="A0A6G7ZP45"/>
<gene>
    <name evidence="2" type="ORF">G7078_07820</name>
</gene>
<reference evidence="2 3" key="1">
    <citation type="submission" date="2020-03" db="EMBL/GenBank/DDBJ databases">
        <title>Sphingomonas sp. nov., isolated from fish.</title>
        <authorList>
            <person name="Hyun D.-W."/>
            <person name="Bae J.-W."/>
        </authorList>
    </citation>
    <scope>NUCLEOTIDE SEQUENCE [LARGE SCALE GENOMIC DNA]</scope>
    <source>
        <strain evidence="2 3">HDW15C</strain>
    </source>
</reference>
<feature type="chain" id="PRO_5026023061" evidence="1">
    <location>
        <begin position="20"/>
        <end position="195"/>
    </location>
</feature>
<protein>
    <submittedName>
        <fullName evidence="2">Uncharacterized protein</fullName>
    </submittedName>
</protein>
<dbReference type="Proteomes" id="UP000502502">
    <property type="component" value="Chromosome"/>
</dbReference>
<accession>A0A6G7ZP45</accession>
<evidence type="ECO:0000256" key="1">
    <source>
        <dbReference type="SAM" id="SignalP"/>
    </source>
</evidence>
<keyword evidence="3" id="KW-1185">Reference proteome</keyword>
<dbReference type="EMBL" id="CP049871">
    <property type="protein sequence ID" value="QIL02698.1"/>
    <property type="molecule type" value="Genomic_DNA"/>
</dbReference>